<evidence type="ECO:0000256" key="1">
    <source>
        <dbReference type="ARBA" id="ARBA00023125"/>
    </source>
</evidence>
<dbReference type="OrthoDB" id="5572373at2"/>
<dbReference type="InterPro" id="IPR055370">
    <property type="entry name" value="Lsr2_DNA-bd"/>
</dbReference>
<evidence type="ECO:0000313" key="3">
    <source>
        <dbReference type="EMBL" id="PVE13084.1"/>
    </source>
</evidence>
<dbReference type="Proteomes" id="UP000245992">
    <property type="component" value="Unassembled WGS sequence"/>
</dbReference>
<dbReference type="GO" id="GO:0016746">
    <property type="term" value="F:acyltransferase activity"/>
    <property type="evidence" value="ECO:0007669"/>
    <property type="project" value="InterPro"/>
</dbReference>
<keyword evidence="4" id="KW-1185">Reference proteome</keyword>
<dbReference type="InterPro" id="IPR036625">
    <property type="entry name" value="E3-bd_dom_sf"/>
</dbReference>
<dbReference type="EMBL" id="AZSP01000043">
    <property type="protein sequence ID" value="PVE13084.1"/>
    <property type="molecule type" value="Genomic_DNA"/>
</dbReference>
<dbReference type="STRING" id="1440053.GCA_000718095_03482"/>
<dbReference type="SUPFAM" id="SSF160631">
    <property type="entry name" value="SMI1/KNR4-like"/>
    <property type="match status" value="1"/>
</dbReference>
<evidence type="ECO:0000313" key="4">
    <source>
        <dbReference type="Proteomes" id="UP000245992"/>
    </source>
</evidence>
<dbReference type="SMART" id="SM00860">
    <property type="entry name" value="SMI1_KNR4"/>
    <property type="match status" value="1"/>
</dbReference>
<dbReference type="Pfam" id="PF09346">
    <property type="entry name" value="SMI1_KNR4"/>
    <property type="match status" value="1"/>
</dbReference>
<dbReference type="GO" id="GO:0003677">
    <property type="term" value="F:DNA binding"/>
    <property type="evidence" value="ECO:0007669"/>
    <property type="project" value="UniProtKB-KW"/>
</dbReference>
<keyword evidence="1" id="KW-0238">DNA-binding</keyword>
<proteinExistence type="predicted"/>
<dbReference type="AlphaFoldDB" id="A0A2T7TD43"/>
<name>A0A2T7TD43_9ACTN</name>
<dbReference type="Gene3D" id="3.40.1580.10">
    <property type="entry name" value="SMI1/KNR4-like"/>
    <property type="match status" value="1"/>
</dbReference>
<dbReference type="Pfam" id="PF23359">
    <property type="entry name" value="Lsr2_DNA-bd"/>
    <property type="match status" value="1"/>
</dbReference>
<evidence type="ECO:0000259" key="2">
    <source>
        <dbReference type="SMART" id="SM00860"/>
    </source>
</evidence>
<gene>
    <name evidence="3" type="ORF">Y717_23025</name>
</gene>
<accession>A0A2T7TD43</accession>
<dbReference type="RefSeq" id="WP_030352534.1">
    <property type="nucleotide sequence ID" value="NZ_AZSP01000043.1"/>
</dbReference>
<protein>
    <recommendedName>
        <fullName evidence="2">Knr4/Smi1-like domain-containing protein</fullName>
    </recommendedName>
</protein>
<feature type="domain" description="Knr4/Smi1-like" evidence="2">
    <location>
        <begin position="17"/>
        <end position="148"/>
    </location>
</feature>
<dbReference type="Gene3D" id="4.10.320.10">
    <property type="entry name" value="E3-binding domain"/>
    <property type="match status" value="1"/>
</dbReference>
<dbReference type="InterPro" id="IPR037883">
    <property type="entry name" value="Knr4/Smi1-like_sf"/>
</dbReference>
<comment type="caution">
    <text evidence="3">The sequence shown here is derived from an EMBL/GenBank/DDBJ whole genome shotgun (WGS) entry which is preliminary data.</text>
</comment>
<reference evidence="3 4" key="1">
    <citation type="submission" date="2013-12" db="EMBL/GenBank/DDBJ databases">
        <title>Annotated genome of Streptomyces scopuliridis.</title>
        <authorList>
            <person name="Olson J.B."/>
        </authorList>
    </citation>
    <scope>NUCLEOTIDE SEQUENCE [LARGE SCALE GENOMIC DNA]</scope>
    <source>
        <strain evidence="3 4">RB72</strain>
    </source>
</reference>
<sequence>MTAIAALTQLCPPPQNPPPAIDWNGVEAGLGMRLPEDYKQLAATYGPGAFSGYIHIYQPHGATEWVDLTGPMPARIRVQLQTDYDRGTHPVPYDPQHLFAIGGTDNGEYLFWITDPQGAPDAWRIAVNEARGPRWFTFDGTLTEFLTSVLSGETAVPQFPKDLLEQAASFAPSQPTLWTPAQAPTRPPVDSNTIREWARANGYEVADRGRITAEVREAWEQATSS</sequence>
<dbReference type="InterPro" id="IPR018958">
    <property type="entry name" value="Knr4/Smi1-like_dom"/>
</dbReference>
<organism evidence="3 4">
    <name type="scientific">Streptomyces scopuliridis RB72</name>
    <dbReference type="NCBI Taxonomy" id="1440053"/>
    <lineage>
        <taxon>Bacteria</taxon>
        <taxon>Bacillati</taxon>
        <taxon>Actinomycetota</taxon>
        <taxon>Actinomycetes</taxon>
        <taxon>Kitasatosporales</taxon>
        <taxon>Streptomycetaceae</taxon>
        <taxon>Streptomyces</taxon>
    </lineage>
</organism>